<dbReference type="InterPro" id="IPR001611">
    <property type="entry name" value="Leu-rich_rpt"/>
</dbReference>
<dbReference type="Gene3D" id="3.80.10.10">
    <property type="entry name" value="Ribonuclease Inhibitor"/>
    <property type="match status" value="2"/>
</dbReference>
<dbReference type="InterPro" id="IPR051261">
    <property type="entry name" value="NLR"/>
</dbReference>
<protein>
    <submittedName>
        <fullName evidence="3">Uncharacterized protein</fullName>
    </submittedName>
</protein>
<reference evidence="3" key="2">
    <citation type="submission" date="2025-09" db="UniProtKB">
        <authorList>
            <consortium name="Ensembl"/>
        </authorList>
    </citation>
    <scope>IDENTIFICATION</scope>
</reference>
<keyword evidence="4" id="KW-1185">Reference proteome</keyword>
<dbReference type="AlphaFoldDB" id="A0A8C5GPL6"/>
<evidence type="ECO:0000313" key="4">
    <source>
        <dbReference type="Proteomes" id="UP000694680"/>
    </source>
</evidence>
<reference evidence="3" key="1">
    <citation type="submission" date="2025-08" db="UniProtKB">
        <authorList>
            <consortium name="Ensembl"/>
        </authorList>
    </citation>
    <scope>IDENTIFICATION</scope>
</reference>
<dbReference type="SUPFAM" id="SSF52047">
    <property type="entry name" value="RNI-like"/>
    <property type="match status" value="1"/>
</dbReference>
<evidence type="ECO:0000313" key="3">
    <source>
        <dbReference type="Ensembl" id="ENSGWIP00000033705.1"/>
    </source>
</evidence>
<dbReference type="Pfam" id="PF13516">
    <property type="entry name" value="LRR_6"/>
    <property type="match status" value="4"/>
</dbReference>
<evidence type="ECO:0000256" key="2">
    <source>
        <dbReference type="ARBA" id="ARBA00022737"/>
    </source>
</evidence>
<organism evidence="3 4">
    <name type="scientific">Gouania willdenowi</name>
    <name type="common">Blunt-snouted clingfish</name>
    <name type="synonym">Lepadogaster willdenowi</name>
    <dbReference type="NCBI Taxonomy" id="441366"/>
    <lineage>
        <taxon>Eukaryota</taxon>
        <taxon>Metazoa</taxon>
        <taxon>Chordata</taxon>
        <taxon>Craniata</taxon>
        <taxon>Vertebrata</taxon>
        <taxon>Euteleostomi</taxon>
        <taxon>Actinopterygii</taxon>
        <taxon>Neopterygii</taxon>
        <taxon>Teleostei</taxon>
        <taxon>Neoteleostei</taxon>
        <taxon>Acanthomorphata</taxon>
        <taxon>Ovalentaria</taxon>
        <taxon>Blenniimorphae</taxon>
        <taxon>Blenniiformes</taxon>
        <taxon>Gobiesocoidei</taxon>
        <taxon>Gobiesocidae</taxon>
        <taxon>Gobiesocinae</taxon>
        <taxon>Gouania</taxon>
    </lineage>
</organism>
<proteinExistence type="predicted"/>
<dbReference type="SMART" id="SM00368">
    <property type="entry name" value="LRR_RI"/>
    <property type="match status" value="4"/>
</dbReference>
<accession>A0A8C5GPL6</accession>
<dbReference type="FunFam" id="3.80.10.10:FF:000100">
    <property type="entry name" value="Si:dkey-11n14.1"/>
    <property type="match status" value="1"/>
</dbReference>
<evidence type="ECO:0000256" key="1">
    <source>
        <dbReference type="ARBA" id="ARBA00022614"/>
    </source>
</evidence>
<keyword evidence="1" id="KW-0433">Leucine-rich repeat</keyword>
<keyword evidence="2" id="KW-0677">Repeat</keyword>
<sequence length="247" mass="26598">MRSGSLSTKKLSPAQWSALVFILLSSQEHLDVFDLKRFSPSEVAFLKLLPVIKASKKVKLSSCRLSERSCAALSSVLSSQSSSVKHLDLSNNDLQDSGVKLLCEGLKSPHCKLDSLSLSGCVITEVGGASLAAALSSYSSSVRELDLSYNHPGDSAVKLLSQRLNTLRLSSCGLSERSCAALSSVLSSQSSSVKHLDLSNNDLQDSGVKLLCEGLKSPHCKLNSLRSVDHMFHQHCPHCIKMRLSTL</sequence>
<name>A0A8C5GPL6_GOUWI</name>
<dbReference type="Ensembl" id="ENSGWIT00000036714.1">
    <property type="protein sequence ID" value="ENSGWIP00000033705.1"/>
    <property type="gene ID" value="ENSGWIG00000017387.1"/>
</dbReference>
<dbReference type="InterPro" id="IPR032675">
    <property type="entry name" value="LRR_dom_sf"/>
</dbReference>
<dbReference type="PANTHER" id="PTHR24106">
    <property type="entry name" value="NACHT, LRR AND CARD DOMAINS-CONTAINING"/>
    <property type="match status" value="1"/>
</dbReference>
<dbReference type="Proteomes" id="UP000694680">
    <property type="component" value="Unassembled WGS sequence"/>
</dbReference>